<dbReference type="Gene3D" id="3.20.20.140">
    <property type="entry name" value="Metal-dependent hydrolases"/>
    <property type="match status" value="1"/>
</dbReference>
<evidence type="ECO:0000313" key="2">
    <source>
        <dbReference type="Proteomes" id="UP000024559"/>
    </source>
</evidence>
<dbReference type="Proteomes" id="UP000024559">
    <property type="component" value="Chromosome"/>
</dbReference>
<evidence type="ECO:0008006" key="3">
    <source>
        <dbReference type="Google" id="ProtNLM"/>
    </source>
</evidence>
<dbReference type="PATRIC" id="fig|1433289.7.peg.847"/>
<protein>
    <recommendedName>
        <fullName evidence="3">Amidohydrolase-related domain-containing protein</fullName>
    </recommendedName>
</protein>
<dbReference type="InterPro" id="IPR032466">
    <property type="entry name" value="Metal_Hydrolase"/>
</dbReference>
<proteinExistence type="predicted"/>
<dbReference type="RefSeq" id="WP_084828680.1">
    <property type="nucleotide sequence ID" value="NZ_CM002372.1"/>
</dbReference>
<name>A0A0E2Q2H6_STRTR</name>
<dbReference type="AlphaFoldDB" id="A0A0E2Q2H6"/>
<dbReference type="EMBL" id="AZJT01000028">
    <property type="protein sequence ID" value="ETW90411.1"/>
    <property type="molecule type" value="Genomic_DNA"/>
</dbReference>
<comment type="caution">
    <text evidence="1">The sequence shown here is derived from an EMBL/GenBank/DDBJ whole genome shotgun (WGS) entry which is preliminary data.</text>
</comment>
<sequence length="280" mass="32392">MKFFDLHTHAAPDLYQRRYTVDSLEKELIESDSFAVFKSHTNSTVPLTLNSKRIFGSIVLNEFQGGLKLPPVVSQFIISQKPFIIWMPTLTGYVSPSIKQKKFHSALDFDYPRNQISINEKLKSNVIDILKFAGENGIPVASGHSSKTEVELLLHEAMKFNVRLIVTHPFYKLTNFSVEELYRMSKRYPNIYFECNILMNFINKGTIKRDIELIDAVGQDRVFIASDLGQTNRMTVSDGYDYYFNKLTSYSNFSQNICNDIFYFTPKKILFGEKNLIWNL</sequence>
<organism evidence="1 2">
    <name type="scientific">Streptococcus thermophilus M17PTZA496</name>
    <dbReference type="NCBI Taxonomy" id="1433289"/>
    <lineage>
        <taxon>Bacteria</taxon>
        <taxon>Bacillati</taxon>
        <taxon>Bacillota</taxon>
        <taxon>Bacilli</taxon>
        <taxon>Lactobacillales</taxon>
        <taxon>Streptococcaceae</taxon>
        <taxon>Streptococcus</taxon>
    </lineage>
</organism>
<dbReference type="HOGENOM" id="CLU_060721_1_0_9"/>
<evidence type="ECO:0000313" key="1">
    <source>
        <dbReference type="EMBL" id="ETW90411.1"/>
    </source>
</evidence>
<gene>
    <name evidence="1" type="ORF">X841_04210</name>
</gene>
<dbReference type="Pfam" id="PF19799">
    <property type="entry name" value="DUF6282"/>
    <property type="match status" value="1"/>
</dbReference>
<accession>A0A0E2Q2H6</accession>
<reference evidence="2" key="1">
    <citation type="submission" date="2013-12" db="EMBL/GenBank/DDBJ databases">
        <title>Genome sequences of Streptococcus thermophilus strains MTH17CL396 and M17PTZA496 isolated from Fontina cheese in Valle d'Aosta region (Italy).</title>
        <authorList>
            <person name="Treu L."/>
            <person name="Giacomini A."/>
            <person name="Corich V."/>
            <person name="Vendramin V."/>
            <person name="Bovo B."/>
        </authorList>
    </citation>
    <scope>NUCLEOTIDE SEQUENCE [LARGE SCALE GENOMIC DNA]</scope>
    <source>
        <strain evidence="2">M17PTZA496</strain>
    </source>
</reference>
<dbReference type="InterPro" id="IPR046249">
    <property type="entry name" value="DUF6282"/>
</dbReference>
<dbReference type="SUPFAM" id="SSF51556">
    <property type="entry name" value="Metallo-dependent hydrolases"/>
    <property type="match status" value="1"/>
</dbReference>